<feature type="transmembrane region" description="Helical" evidence="2">
    <location>
        <begin position="411"/>
        <end position="432"/>
    </location>
</feature>
<name>A0ABT8M9Y0_9EURY</name>
<keyword evidence="5" id="KW-1185">Reference proteome</keyword>
<evidence type="ECO:0000256" key="2">
    <source>
        <dbReference type="SAM" id="Phobius"/>
    </source>
</evidence>
<dbReference type="Gene3D" id="1.20.1250.20">
    <property type="entry name" value="MFS general substrate transporter like domains"/>
    <property type="match status" value="1"/>
</dbReference>
<proteinExistence type="predicted"/>
<feature type="domain" description="Major facilitator superfamily (MFS) profile" evidence="3">
    <location>
        <begin position="18"/>
        <end position="438"/>
    </location>
</feature>
<feature type="transmembrane region" description="Helical" evidence="2">
    <location>
        <begin position="193"/>
        <end position="214"/>
    </location>
</feature>
<feature type="transmembrane region" description="Helical" evidence="2">
    <location>
        <begin position="111"/>
        <end position="133"/>
    </location>
</feature>
<feature type="transmembrane region" description="Helical" evidence="2">
    <location>
        <begin position="327"/>
        <end position="345"/>
    </location>
</feature>
<feature type="transmembrane region" description="Helical" evidence="2">
    <location>
        <begin position="386"/>
        <end position="405"/>
    </location>
</feature>
<feature type="transmembrane region" description="Helical" evidence="2">
    <location>
        <begin position="51"/>
        <end position="72"/>
    </location>
</feature>
<feature type="transmembrane region" description="Helical" evidence="2">
    <location>
        <begin position="20"/>
        <end position="45"/>
    </location>
</feature>
<feature type="transmembrane region" description="Helical" evidence="2">
    <location>
        <begin position="259"/>
        <end position="280"/>
    </location>
</feature>
<evidence type="ECO:0000256" key="1">
    <source>
        <dbReference type="SAM" id="MobiDB-lite"/>
    </source>
</evidence>
<dbReference type="PROSITE" id="PS50850">
    <property type="entry name" value="MFS"/>
    <property type="match status" value="1"/>
</dbReference>
<dbReference type="InterPro" id="IPR011701">
    <property type="entry name" value="MFS"/>
</dbReference>
<feature type="transmembrane region" description="Helical" evidence="2">
    <location>
        <begin position="169"/>
        <end position="187"/>
    </location>
</feature>
<dbReference type="CDD" id="cd17330">
    <property type="entry name" value="MFS_SLC46_TetA_like"/>
    <property type="match status" value="1"/>
</dbReference>
<organism evidence="4 5">
    <name type="scientific">Methanoculleus frigidifontis</name>
    <dbReference type="NCBI Taxonomy" id="2584085"/>
    <lineage>
        <taxon>Archaea</taxon>
        <taxon>Methanobacteriati</taxon>
        <taxon>Methanobacteriota</taxon>
        <taxon>Stenosarchaea group</taxon>
        <taxon>Methanomicrobia</taxon>
        <taxon>Methanomicrobiales</taxon>
        <taxon>Methanomicrobiaceae</taxon>
        <taxon>Methanoculleus</taxon>
    </lineage>
</organism>
<dbReference type="SUPFAM" id="SSF103473">
    <property type="entry name" value="MFS general substrate transporter"/>
    <property type="match status" value="1"/>
</dbReference>
<feature type="transmembrane region" description="Helical" evidence="2">
    <location>
        <begin position="84"/>
        <end position="105"/>
    </location>
</feature>
<dbReference type="RefSeq" id="WP_301663839.1">
    <property type="nucleotide sequence ID" value="NZ_VCYH01000004.1"/>
</dbReference>
<dbReference type="PANTHER" id="PTHR24002">
    <property type="entry name" value="SOLUTE CARRIER FAMILY 22 MEMBER 18"/>
    <property type="match status" value="1"/>
</dbReference>
<comment type="caution">
    <text evidence="4">The sequence shown here is derived from an EMBL/GenBank/DDBJ whole genome shotgun (WGS) entry which is preliminary data.</text>
</comment>
<feature type="transmembrane region" description="Helical" evidence="2">
    <location>
        <begin position="300"/>
        <end position="320"/>
    </location>
</feature>
<dbReference type="Pfam" id="PF07690">
    <property type="entry name" value="MFS_1"/>
    <property type="match status" value="2"/>
</dbReference>
<sequence>MPLLPEPPRSPERFTGRALVPLYAVTFIGTLGFGIVLTFLIFLVEEWGGNALVYGLLASTYPAFQLLGAPVLGRWSDIHGRRKVLFLSQVGTLVAWGIFITAFFMPLLPVATVNSALLGIFVLTLPLLVLFVARALDGLTGGNVSVANAYLADVTDDVERNQNFGRMSVASNMGYIVGPALAGVLGATVYGEILPVIAAFLISVAGTLIIAFWLPESNRCAIDRSLEEGSVRKVFGQEHRDCYFAGGEEQLSFRGAFRLAHVPFLLGLYFLIFLGFNIYYTAFPAFAAGGLAWTAAELGIYYSAISVMMVAVQGPVLARLSKRYAEAVLIIAGTIILGAGFAILVTGNLLLIYASAVLFAVGNGLMWPSFLSLLSKLAGKTYQGSVQGFAGSAGSLASIVGLILGGVLYEAIGAVAFLISAGTILAVFFLALRTLRFQPPTSRQPPEVTAPGMPSGPAETEDAMQPG</sequence>
<dbReference type="InterPro" id="IPR036259">
    <property type="entry name" value="MFS_trans_sf"/>
</dbReference>
<gene>
    <name evidence="4" type="ORF">FGU65_07460</name>
</gene>
<evidence type="ECO:0000259" key="3">
    <source>
        <dbReference type="PROSITE" id="PS50850"/>
    </source>
</evidence>
<dbReference type="PANTHER" id="PTHR24002:SF3">
    <property type="entry name" value="SOLUTE CARRIER FAMILY 22 MEMBER 18"/>
    <property type="match status" value="1"/>
</dbReference>
<feature type="region of interest" description="Disordered" evidence="1">
    <location>
        <begin position="441"/>
        <end position="467"/>
    </location>
</feature>
<dbReference type="InterPro" id="IPR020846">
    <property type="entry name" value="MFS_dom"/>
</dbReference>
<reference evidence="4" key="1">
    <citation type="submission" date="2019-05" db="EMBL/GenBank/DDBJ databases">
        <title>Methanoculleus sp. FWC-SCC1, a methanogenic archaeon isolated from deep marine cold seep.</title>
        <authorList>
            <person name="Chen Y.-W."/>
            <person name="Chen S.-C."/>
            <person name="Teng N.-H."/>
            <person name="Lai M.-C."/>
        </authorList>
    </citation>
    <scope>NUCLEOTIDE SEQUENCE</scope>
    <source>
        <strain evidence="4">FWC-SCC1</strain>
    </source>
</reference>
<accession>A0ABT8M9Y0</accession>
<evidence type="ECO:0000313" key="5">
    <source>
        <dbReference type="Proteomes" id="UP001168338"/>
    </source>
</evidence>
<keyword evidence="2" id="KW-1133">Transmembrane helix</keyword>
<keyword evidence="2" id="KW-0812">Transmembrane</keyword>
<protein>
    <submittedName>
        <fullName evidence="4">MFS transporter</fullName>
    </submittedName>
</protein>
<keyword evidence="2" id="KW-0472">Membrane</keyword>
<evidence type="ECO:0000313" key="4">
    <source>
        <dbReference type="EMBL" id="MDN7024724.1"/>
    </source>
</evidence>
<dbReference type="Proteomes" id="UP001168338">
    <property type="component" value="Unassembled WGS sequence"/>
</dbReference>
<dbReference type="EMBL" id="VCYH01000004">
    <property type="protein sequence ID" value="MDN7024724.1"/>
    <property type="molecule type" value="Genomic_DNA"/>
</dbReference>
<feature type="transmembrane region" description="Helical" evidence="2">
    <location>
        <begin position="351"/>
        <end position="374"/>
    </location>
</feature>